<evidence type="ECO:0000256" key="8">
    <source>
        <dbReference type="ARBA" id="ARBA00022833"/>
    </source>
</evidence>
<dbReference type="InterPro" id="IPR023298">
    <property type="entry name" value="ATPase_P-typ_TM_dom_sf"/>
</dbReference>
<evidence type="ECO:0000256" key="7">
    <source>
        <dbReference type="ARBA" id="ARBA00022741"/>
    </source>
</evidence>
<dbReference type="GO" id="GO:0046872">
    <property type="term" value="F:metal ion binding"/>
    <property type="evidence" value="ECO:0007669"/>
    <property type="project" value="UniProtKB-KW"/>
</dbReference>
<comment type="caution">
    <text evidence="16">The sequence shown here is derived from an EMBL/GenBank/DDBJ whole genome shotgun (WGS) entry which is preliminary data.</text>
</comment>
<dbReference type="GO" id="GO:0019829">
    <property type="term" value="F:ATPase-coupled monoatomic cation transmembrane transporter activity"/>
    <property type="evidence" value="ECO:0007669"/>
    <property type="project" value="InterPro"/>
</dbReference>
<feature type="transmembrane region" description="Helical" evidence="14">
    <location>
        <begin position="5"/>
        <end position="23"/>
    </location>
</feature>
<dbReference type="GO" id="GO:0005524">
    <property type="term" value="F:ATP binding"/>
    <property type="evidence" value="ECO:0007669"/>
    <property type="project" value="UniProtKB-KW"/>
</dbReference>
<dbReference type="Gene3D" id="3.40.1110.10">
    <property type="entry name" value="Calcium-transporting ATPase, cytoplasmic domain N"/>
    <property type="match status" value="1"/>
</dbReference>
<evidence type="ECO:0000259" key="15">
    <source>
        <dbReference type="Pfam" id="PF00122"/>
    </source>
</evidence>
<dbReference type="InterPro" id="IPR036412">
    <property type="entry name" value="HAD-like_sf"/>
</dbReference>
<dbReference type="InterPro" id="IPR027256">
    <property type="entry name" value="P-typ_ATPase_IB"/>
</dbReference>
<dbReference type="PRINTS" id="PR00119">
    <property type="entry name" value="CATATPASE"/>
</dbReference>
<dbReference type="STRING" id="1838285.SCAL_001027"/>
<dbReference type="SUPFAM" id="SSF56784">
    <property type="entry name" value="HAD-like"/>
    <property type="match status" value="1"/>
</dbReference>
<dbReference type="PANTHER" id="PTHR48085:SF5">
    <property type="entry name" value="CADMIUM_ZINC-TRANSPORTING ATPASE HMA4-RELATED"/>
    <property type="match status" value="1"/>
</dbReference>
<organism evidence="16 17">
    <name type="scientific">Candidatus Syntropharchaeum caldarium</name>
    <dbReference type="NCBI Taxonomy" id="1838285"/>
    <lineage>
        <taxon>Archaea</taxon>
        <taxon>Methanobacteriati</taxon>
        <taxon>Methanobacteriota</taxon>
        <taxon>Stenosarchaea group</taxon>
        <taxon>Methanomicrobia</taxon>
        <taxon>Methanosarcinales</taxon>
        <taxon>ANME-2 cluster</taxon>
        <taxon>Candidatus Syntropharchaeum</taxon>
    </lineage>
</organism>
<dbReference type="InterPro" id="IPR018303">
    <property type="entry name" value="ATPase_P-typ_P_site"/>
</dbReference>
<dbReference type="NCBIfam" id="TIGR01494">
    <property type="entry name" value="ATPase_P-type"/>
    <property type="match status" value="1"/>
</dbReference>
<keyword evidence="5 14" id="KW-0812">Transmembrane</keyword>
<reference evidence="16" key="1">
    <citation type="submission" date="2016-05" db="EMBL/GenBank/DDBJ databases">
        <title>Microbial consortia oxidize butane by reversing methanogenesis.</title>
        <authorList>
            <person name="Laso-Perez R."/>
            <person name="Richter M."/>
            <person name="Wegener G."/>
            <person name="Musat F."/>
        </authorList>
    </citation>
    <scope>NUCLEOTIDE SEQUENCE [LARGE SCALE GENOMIC DNA]</scope>
    <source>
        <strain evidence="16">BOX2</strain>
    </source>
</reference>
<protein>
    <submittedName>
        <fullName evidence="16">Cadmium transporter</fullName>
    </submittedName>
</protein>
<sequence>MKKETVTLTLGVFIYAVALLFRLPFWEEVLIFLLSYILIAGDIVWKAVRNLFRGEVFDENFLLTVATAGAFAIKEFPEAVAVMLFFKVGELFQEMALNRSRRSIKSLIEMRPDYANLKIDGETEKVNPAEVSVGDVIIVKPGERVPLDGIILDGSSMVDISALTGESVPRSVKKGDDILSGMINKSGLLSVQVTKRFSESTVSKILDLVENAASEKAPTEQFITRFARYYTPAVVFGAFVLATVPVILYNIPALTPMFPHEPTFSEWVYKALIFLVIACPCALVISIPLGFFGGIGAASRAGILVKGSNYLEGLNNLHTVIWDKTGTLTKGVFRVTRIITKNNFSEDEVLKFAALAESHSSHPVAQSVREFFGEKIDESKIEGYEEISGYGIKARIEGHYVLLGNDKLLHSENIEHDTCDVDGTVVHLVIDHKYAGYIVISDEIKEDAAAAIHNLRKLGVKRQVMLTGDTREVAEAVSKRLGLDEYFAELLPHKKVEMVEEMIKNKANSDDLIAFVGEGINDAPALMRSDIGIAMGALGSDAAIEAADIVLMSDEPSRICEAIRIARRTRGIVWQNISFALGVKGLFLTIGALGMATMWEAVFADVGVALLAILNSTRVLK</sequence>
<dbReference type="InterPro" id="IPR008250">
    <property type="entry name" value="ATPase_P-typ_transduc_dom_A_sf"/>
</dbReference>
<dbReference type="PATRIC" id="fig|1838285.3.peg.1044"/>
<dbReference type="Pfam" id="PF00702">
    <property type="entry name" value="Hydrolase"/>
    <property type="match status" value="1"/>
</dbReference>
<dbReference type="AlphaFoldDB" id="A0A1F2P9M8"/>
<evidence type="ECO:0000256" key="12">
    <source>
        <dbReference type="ARBA" id="ARBA00022989"/>
    </source>
</evidence>
<dbReference type="FunFam" id="2.70.150.10:FF:000002">
    <property type="entry name" value="Copper-transporting ATPase 1, putative"/>
    <property type="match status" value="1"/>
</dbReference>
<dbReference type="InterPro" id="IPR023214">
    <property type="entry name" value="HAD_sf"/>
</dbReference>
<feature type="transmembrane region" description="Helical" evidence="14">
    <location>
        <begin position="271"/>
        <end position="298"/>
    </location>
</feature>
<comment type="subcellular location">
    <subcellularLocation>
        <location evidence="1">Cell membrane</location>
        <topology evidence="1">Multi-pass membrane protein</topology>
    </subcellularLocation>
</comment>
<keyword evidence="7" id="KW-0547">Nucleotide-binding</keyword>
<dbReference type="GO" id="GO:0005886">
    <property type="term" value="C:plasma membrane"/>
    <property type="evidence" value="ECO:0007669"/>
    <property type="project" value="UniProtKB-SubCell"/>
</dbReference>
<dbReference type="GO" id="GO:0015086">
    <property type="term" value="F:cadmium ion transmembrane transporter activity"/>
    <property type="evidence" value="ECO:0007669"/>
    <property type="project" value="TreeGrafter"/>
</dbReference>
<keyword evidence="12 14" id="KW-1133">Transmembrane helix</keyword>
<feature type="transmembrane region" description="Helical" evidence="14">
    <location>
        <begin position="229"/>
        <end position="251"/>
    </location>
</feature>
<dbReference type="NCBIfam" id="TIGR01512">
    <property type="entry name" value="ATPase-IB2_Cd"/>
    <property type="match status" value="1"/>
</dbReference>
<evidence type="ECO:0000256" key="1">
    <source>
        <dbReference type="ARBA" id="ARBA00004651"/>
    </source>
</evidence>
<evidence type="ECO:0000256" key="9">
    <source>
        <dbReference type="ARBA" id="ARBA00022840"/>
    </source>
</evidence>
<keyword evidence="11" id="KW-1278">Translocase</keyword>
<keyword evidence="3" id="KW-1003">Cell membrane</keyword>
<keyword evidence="17" id="KW-1185">Reference proteome</keyword>
<dbReference type="SFLD" id="SFLDG00002">
    <property type="entry name" value="C1.7:_P-type_atpase_like"/>
    <property type="match status" value="1"/>
</dbReference>
<comment type="similarity">
    <text evidence="2">Belongs to the cation transport ATPase (P-type) (TC 3.A.3) family. Type IB subfamily.</text>
</comment>
<keyword evidence="8" id="KW-0862">Zinc</keyword>
<dbReference type="InterPro" id="IPR023299">
    <property type="entry name" value="ATPase_P-typ_cyto_dom_N"/>
</dbReference>
<dbReference type="InterPro" id="IPR059000">
    <property type="entry name" value="ATPase_P-type_domA"/>
</dbReference>
<proteinExistence type="inferred from homology"/>
<dbReference type="Gene3D" id="2.70.150.10">
    <property type="entry name" value="Calcium-transporting ATPase, cytoplasmic transduction domain A"/>
    <property type="match status" value="1"/>
</dbReference>
<dbReference type="EMBL" id="LYOS01000003">
    <property type="protein sequence ID" value="OFV67652.1"/>
    <property type="molecule type" value="Genomic_DNA"/>
</dbReference>
<dbReference type="PRINTS" id="PR00941">
    <property type="entry name" value="CDATPASE"/>
</dbReference>
<dbReference type="SFLD" id="SFLDF00027">
    <property type="entry name" value="p-type_atpase"/>
    <property type="match status" value="1"/>
</dbReference>
<feature type="transmembrane region" description="Helical" evidence="14">
    <location>
        <begin position="573"/>
        <end position="595"/>
    </location>
</feature>
<keyword evidence="4" id="KW-0597">Phosphoprotein</keyword>
<evidence type="ECO:0000256" key="4">
    <source>
        <dbReference type="ARBA" id="ARBA00022553"/>
    </source>
</evidence>
<dbReference type="InterPro" id="IPR044492">
    <property type="entry name" value="P_typ_ATPase_HD_dom"/>
</dbReference>
<dbReference type="GO" id="GO:0016887">
    <property type="term" value="F:ATP hydrolysis activity"/>
    <property type="evidence" value="ECO:0007669"/>
    <property type="project" value="InterPro"/>
</dbReference>
<evidence type="ECO:0000256" key="11">
    <source>
        <dbReference type="ARBA" id="ARBA00022967"/>
    </source>
</evidence>
<evidence type="ECO:0000256" key="14">
    <source>
        <dbReference type="SAM" id="Phobius"/>
    </source>
</evidence>
<name>A0A1F2P9M8_9EURY</name>
<keyword evidence="10" id="KW-0460">Magnesium</keyword>
<evidence type="ECO:0000256" key="5">
    <source>
        <dbReference type="ARBA" id="ARBA00022692"/>
    </source>
</evidence>
<dbReference type="Pfam" id="PF00122">
    <property type="entry name" value="E1-E2_ATPase"/>
    <property type="match status" value="1"/>
</dbReference>
<dbReference type="FunFam" id="3.40.1110.10:FF:000066">
    <property type="entry name" value="Cadmium-translocating P-type ATPase"/>
    <property type="match status" value="1"/>
</dbReference>
<dbReference type="SUPFAM" id="SSF81665">
    <property type="entry name" value="Calcium ATPase, transmembrane domain M"/>
    <property type="match status" value="1"/>
</dbReference>
<dbReference type="InterPro" id="IPR051014">
    <property type="entry name" value="Cation_Transport_ATPase_IB"/>
</dbReference>
<gene>
    <name evidence="16" type="ORF">SCAL_001027</name>
</gene>
<dbReference type="Gene3D" id="3.40.50.1000">
    <property type="entry name" value="HAD superfamily/HAD-like"/>
    <property type="match status" value="1"/>
</dbReference>
<evidence type="ECO:0000313" key="17">
    <source>
        <dbReference type="Proteomes" id="UP000186940"/>
    </source>
</evidence>
<dbReference type="NCBIfam" id="TIGR01525">
    <property type="entry name" value="ATPase-IB_hvy"/>
    <property type="match status" value="1"/>
</dbReference>
<dbReference type="CDD" id="cd07548">
    <property type="entry name" value="P-type_ATPase-Cd_Zn_Co_like"/>
    <property type="match status" value="1"/>
</dbReference>
<dbReference type="SFLD" id="SFLDS00003">
    <property type="entry name" value="Haloacid_Dehalogenase"/>
    <property type="match status" value="1"/>
</dbReference>
<accession>A0A1F2P9M8</accession>
<dbReference type="SUPFAM" id="SSF81653">
    <property type="entry name" value="Calcium ATPase, transduction domain A"/>
    <property type="match status" value="1"/>
</dbReference>
<evidence type="ECO:0000256" key="13">
    <source>
        <dbReference type="ARBA" id="ARBA00023136"/>
    </source>
</evidence>
<evidence type="ECO:0000313" key="16">
    <source>
        <dbReference type="EMBL" id="OFV67652.1"/>
    </source>
</evidence>
<dbReference type="PROSITE" id="PS00154">
    <property type="entry name" value="ATPASE_E1_E2"/>
    <property type="match status" value="1"/>
</dbReference>
<dbReference type="Proteomes" id="UP000186940">
    <property type="component" value="Unassembled WGS sequence"/>
</dbReference>
<keyword evidence="6" id="KW-0479">Metal-binding</keyword>
<feature type="transmembrane region" description="Helical" evidence="14">
    <location>
        <begin position="29"/>
        <end position="48"/>
    </location>
</feature>
<dbReference type="PANTHER" id="PTHR48085">
    <property type="entry name" value="CADMIUM/ZINC-TRANSPORTING ATPASE HMA2-RELATED"/>
    <property type="match status" value="1"/>
</dbReference>
<dbReference type="InterPro" id="IPR001757">
    <property type="entry name" value="P_typ_ATPase"/>
</dbReference>
<feature type="domain" description="P-type ATPase A" evidence="15">
    <location>
        <begin position="110"/>
        <end position="210"/>
    </location>
</feature>
<evidence type="ECO:0000256" key="2">
    <source>
        <dbReference type="ARBA" id="ARBA00006024"/>
    </source>
</evidence>
<keyword evidence="13 14" id="KW-0472">Membrane</keyword>
<keyword evidence="9" id="KW-0067">ATP-binding</keyword>
<evidence type="ECO:0000256" key="10">
    <source>
        <dbReference type="ARBA" id="ARBA00022842"/>
    </source>
</evidence>
<evidence type="ECO:0000256" key="6">
    <source>
        <dbReference type="ARBA" id="ARBA00022723"/>
    </source>
</evidence>
<evidence type="ECO:0000256" key="3">
    <source>
        <dbReference type="ARBA" id="ARBA00022475"/>
    </source>
</evidence>